<dbReference type="Proteomes" id="UP000709295">
    <property type="component" value="Unassembled WGS sequence"/>
</dbReference>
<evidence type="ECO:0000313" key="2">
    <source>
        <dbReference type="Proteomes" id="UP000709295"/>
    </source>
</evidence>
<comment type="caution">
    <text evidence="1">The sequence shown here is derived from an EMBL/GenBank/DDBJ whole genome shotgun (WGS) entry which is preliminary data.</text>
</comment>
<protein>
    <submittedName>
        <fullName evidence="1">Uncharacterized protein</fullName>
    </submittedName>
</protein>
<reference evidence="1" key="1">
    <citation type="submission" date="2021-01" db="EMBL/GenBank/DDBJ databases">
        <title>Phytophthora aleatoria, a newly-described species from Pinus radiata is distinct from Phytophthora cactorum isolates based on comparative genomics.</title>
        <authorList>
            <person name="Mcdougal R."/>
            <person name="Panda P."/>
            <person name="Williams N."/>
            <person name="Studholme D.J."/>
        </authorList>
    </citation>
    <scope>NUCLEOTIDE SEQUENCE</scope>
    <source>
        <strain evidence="1">NZFS 4037</strain>
    </source>
</reference>
<organism evidence="1 2">
    <name type="scientific">Phytophthora aleatoria</name>
    <dbReference type="NCBI Taxonomy" id="2496075"/>
    <lineage>
        <taxon>Eukaryota</taxon>
        <taxon>Sar</taxon>
        <taxon>Stramenopiles</taxon>
        <taxon>Oomycota</taxon>
        <taxon>Peronosporomycetes</taxon>
        <taxon>Peronosporales</taxon>
        <taxon>Peronosporaceae</taxon>
        <taxon>Phytophthora</taxon>
    </lineage>
</organism>
<evidence type="ECO:0000313" key="1">
    <source>
        <dbReference type="EMBL" id="KAG6945097.1"/>
    </source>
</evidence>
<sequence>MVSLERLSAHCRTEIAQLCSTTADAYGVAEPLSATPNSYDAVDTNIVDFLSNLAVSSRMALPNFVLLVRGQTEADPRPNKGLYELPPLYDSVLHETRQCWNDVIRAGVGTTAPSSSKVSTTQSCVY</sequence>
<name>A0A8J5LVZ1_9STRA</name>
<gene>
    <name evidence="1" type="ORF">JG688_00016739</name>
</gene>
<keyword evidence="2" id="KW-1185">Reference proteome</keyword>
<accession>A0A8J5LVZ1</accession>
<proteinExistence type="predicted"/>
<dbReference type="AlphaFoldDB" id="A0A8J5LVZ1"/>
<dbReference type="EMBL" id="JAENGY010002189">
    <property type="protein sequence ID" value="KAG6945097.1"/>
    <property type="molecule type" value="Genomic_DNA"/>
</dbReference>